<dbReference type="AlphaFoldDB" id="A0AAD3SU00"/>
<dbReference type="EMBL" id="BSYO01000017">
    <property type="protein sequence ID" value="GMH16929.1"/>
    <property type="molecule type" value="Genomic_DNA"/>
</dbReference>
<feature type="compositionally biased region" description="Polar residues" evidence="1">
    <location>
        <begin position="76"/>
        <end position="86"/>
    </location>
</feature>
<feature type="region of interest" description="Disordered" evidence="1">
    <location>
        <begin position="109"/>
        <end position="137"/>
    </location>
</feature>
<feature type="compositionally biased region" description="Polar residues" evidence="1">
    <location>
        <begin position="15"/>
        <end position="28"/>
    </location>
</feature>
<name>A0AAD3SU00_NEPGR</name>
<proteinExistence type="predicted"/>
<protein>
    <submittedName>
        <fullName evidence="2">Uncharacterized protein</fullName>
    </submittedName>
</protein>
<feature type="region of interest" description="Disordered" evidence="1">
    <location>
        <begin position="211"/>
        <end position="234"/>
    </location>
</feature>
<evidence type="ECO:0000256" key="1">
    <source>
        <dbReference type="SAM" id="MobiDB-lite"/>
    </source>
</evidence>
<feature type="region of interest" description="Disordered" evidence="1">
    <location>
        <begin position="247"/>
        <end position="276"/>
    </location>
</feature>
<evidence type="ECO:0000313" key="3">
    <source>
        <dbReference type="Proteomes" id="UP001279734"/>
    </source>
</evidence>
<sequence>MGVDVEVEYPWKPGQSDSSQSTRISKIQSKMPPKSKPAGRLSPSAPVVNGSRGKGSWRYASKSENLVKPAGPVPAPNSSKALQSSEADIPPDPVDGIVANVGNIISEDNDLGWKHPRHISSNPVTTGKADRATPDSNSFAALLNPEADTMHTLAVDSSKSEVNPSVELAPGSNLSEWVLEPLGELPLVVYSSSSIQFLPACNPQLSKDVQLVEEPPGPSSSCISSHSRSSRSARRVLVEAAQALENKDVGPPLTNRVSKQPKGAKKKIPPSSILHD</sequence>
<gene>
    <name evidence="2" type="ORF">Nepgr_018770</name>
</gene>
<comment type="caution">
    <text evidence="2">The sequence shown here is derived from an EMBL/GenBank/DDBJ whole genome shotgun (WGS) entry which is preliminary data.</text>
</comment>
<keyword evidence="3" id="KW-1185">Reference proteome</keyword>
<organism evidence="2 3">
    <name type="scientific">Nepenthes gracilis</name>
    <name type="common">Slender pitcher plant</name>
    <dbReference type="NCBI Taxonomy" id="150966"/>
    <lineage>
        <taxon>Eukaryota</taxon>
        <taxon>Viridiplantae</taxon>
        <taxon>Streptophyta</taxon>
        <taxon>Embryophyta</taxon>
        <taxon>Tracheophyta</taxon>
        <taxon>Spermatophyta</taxon>
        <taxon>Magnoliopsida</taxon>
        <taxon>eudicotyledons</taxon>
        <taxon>Gunneridae</taxon>
        <taxon>Pentapetalae</taxon>
        <taxon>Caryophyllales</taxon>
        <taxon>Nepenthaceae</taxon>
        <taxon>Nepenthes</taxon>
    </lineage>
</organism>
<accession>A0AAD3SU00</accession>
<feature type="region of interest" description="Disordered" evidence="1">
    <location>
        <begin position="1"/>
        <end position="95"/>
    </location>
</feature>
<evidence type="ECO:0000313" key="2">
    <source>
        <dbReference type="EMBL" id="GMH16929.1"/>
    </source>
</evidence>
<dbReference type="Proteomes" id="UP001279734">
    <property type="component" value="Unassembled WGS sequence"/>
</dbReference>
<reference evidence="2" key="1">
    <citation type="submission" date="2023-05" db="EMBL/GenBank/DDBJ databases">
        <title>Nepenthes gracilis genome sequencing.</title>
        <authorList>
            <person name="Fukushima K."/>
        </authorList>
    </citation>
    <scope>NUCLEOTIDE SEQUENCE</scope>
    <source>
        <strain evidence="2">SING2019-196</strain>
    </source>
</reference>